<proteinExistence type="predicted"/>
<reference evidence="1 2" key="1">
    <citation type="submission" date="2023-07" db="EMBL/GenBank/DDBJ databases">
        <title>Sorghum-associated microbial communities from plants grown in Nebraska, USA.</title>
        <authorList>
            <person name="Schachtman D."/>
        </authorList>
    </citation>
    <scope>NUCLEOTIDE SEQUENCE [LARGE SCALE GENOMIC DNA]</scope>
    <source>
        <strain evidence="1 2">BE314</strain>
    </source>
</reference>
<dbReference type="PROSITE" id="PS51257">
    <property type="entry name" value="PROKAR_LIPOPROTEIN"/>
    <property type="match status" value="1"/>
</dbReference>
<evidence type="ECO:0000313" key="1">
    <source>
        <dbReference type="EMBL" id="MDR7268268.1"/>
    </source>
</evidence>
<name>A0ABU1YHH1_ROSSA</name>
<dbReference type="Proteomes" id="UP001180453">
    <property type="component" value="Unassembled WGS sequence"/>
</dbReference>
<gene>
    <name evidence="1" type="ORF">J2X20_000897</name>
</gene>
<organism evidence="1 2">
    <name type="scientific">Roseateles saccharophilus</name>
    <name type="common">Pseudomonas saccharophila</name>
    <dbReference type="NCBI Taxonomy" id="304"/>
    <lineage>
        <taxon>Bacteria</taxon>
        <taxon>Pseudomonadati</taxon>
        <taxon>Pseudomonadota</taxon>
        <taxon>Betaproteobacteria</taxon>
        <taxon>Burkholderiales</taxon>
        <taxon>Sphaerotilaceae</taxon>
        <taxon>Roseateles</taxon>
    </lineage>
</organism>
<dbReference type="RefSeq" id="WP_310261461.1">
    <property type="nucleotide sequence ID" value="NZ_JAVDXU010000001.1"/>
</dbReference>
<protein>
    <submittedName>
        <fullName evidence="1">Uncharacterized protein</fullName>
    </submittedName>
</protein>
<keyword evidence="2" id="KW-1185">Reference proteome</keyword>
<dbReference type="EMBL" id="JAVDXU010000001">
    <property type="protein sequence ID" value="MDR7268268.1"/>
    <property type="molecule type" value="Genomic_DNA"/>
</dbReference>
<comment type="caution">
    <text evidence="1">The sequence shown here is derived from an EMBL/GenBank/DDBJ whole genome shotgun (WGS) entry which is preliminary data.</text>
</comment>
<evidence type="ECO:0000313" key="2">
    <source>
        <dbReference type="Proteomes" id="UP001180453"/>
    </source>
</evidence>
<sequence length="160" mass="16728">MEMLSRPDPYSIRPAVCALIALAFLGGCASIGPDVDPDYLAVARIAFPAIEREPGSVKLVAGPWLSLQAQSALSALGRAPVAPEALARRAQDALPQGYTMLKAFDVTGDSAVFEVNNHPKCGLGSRVSMARTASEWKVVATSISVCTTHYALDAIGDGAE</sequence>
<accession>A0ABU1YHH1</accession>